<feature type="transmembrane region" description="Helical" evidence="1">
    <location>
        <begin position="219"/>
        <end position="243"/>
    </location>
</feature>
<dbReference type="Proteomes" id="UP000664859">
    <property type="component" value="Unassembled WGS sequence"/>
</dbReference>
<name>A0A836CC44_9STRA</name>
<reference evidence="2" key="1">
    <citation type="submission" date="2021-02" db="EMBL/GenBank/DDBJ databases">
        <title>First Annotated Genome of the Yellow-green Alga Tribonema minus.</title>
        <authorList>
            <person name="Mahan K.M."/>
        </authorList>
    </citation>
    <scope>NUCLEOTIDE SEQUENCE</scope>
    <source>
        <strain evidence="2">UTEX B ZZ1240</strain>
    </source>
</reference>
<keyword evidence="1" id="KW-0812">Transmembrane</keyword>
<organism evidence="2 3">
    <name type="scientific">Tribonema minus</name>
    <dbReference type="NCBI Taxonomy" id="303371"/>
    <lineage>
        <taxon>Eukaryota</taxon>
        <taxon>Sar</taxon>
        <taxon>Stramenopiles</taxon>
        <taxon>Ochrophyta</taxon>
        <taxon>PX clade</taxon>
        <taxon>Xanthophyceae</taxon>
        <taxon>Tribonematales</taxon>
        <taxon>Tribonemataceae</taxon>
        <taxon>Tribonema</taxon>
    </lineage>
</organism>
<feature type="transmembrane region" description="Helical" evidence="1">
    <location>
        <begin position="177"/>
        <end position="199"/>
    </location>
</feature>
<protein>
    <submittedName>
        <fullName evidence="2">Uncharacterized protein</fullName>
    </submittedName>
</protein>
<gene>
    <name evidence="2" type="ORF">JKP88DRAFT_247005</name>
</gene>
<accession>A0A836CC44</accession>
<evidence type="ECO:0000313" key="2">
    <source>
        <dbReference type="EMBL" id="KAG5180117.1"/>
    </source>
</evidence>
<keyword evidence="1" id="KW-1133">Transmembrane helix</keyword>
<feature type="transmembrane region" description="Helical" evidence="1">
    <location>
        <begin position="135"/>
        <end position="156"/>
    </location>
</feature>
<keyword evidence="1" id="KW-0472">Membrane</keyword>
<dbReference type="EMBL" id="JAFCMP010000412">
    <property type="protein sequence ID" value="KAG5180117.1"/>
    <property type="molecule type" value="Genomic_DNA"/>
</dbReference>
<evidence type="ECO:0000256" key="1">
    <source>
        <dbReference type="SAM" id="Phobius"/>
    </source>
</evidence>
<feature type="transmembrane region" description="Helical" evidence="1">
    <location>
        <begin position="53"/>
        <end position="75"/>
    </location>
</feature>
<evidence type="ECO:0000313" key="3">
    <source>
        <dbReference type="Proteomes" id="UP000664859"/>
    </source>
</evidence>
<proteinExistence type="predicted"/>
<sequence length="315" mass="33687">MASTCDVVSVAECDDDDRRSRRQEDCQQLLPSAKVRLREATRDTTLLCGMTDLLPGLLFLSVVGITLCAVAKFYINSLDDWWWAGQVQVPSRCGSGAAAASRCNHHHGLHTAHWTHEVTRVGSGSVAAWALTARIVSFVALSFHLASALLWSLLLLSPDTMLVEFCGRWCRAICVRAYALLSLLLGAALLMSVVGFGVTANGAFRAAVRWRGDSAVVLAPLWCAVLYSLDAAVLIGMAINLLWVGHAADHALAATGRDKADSMASADTATSTLATSTSALPPSEAPPWAWEVELQPVSGRGILLARGTQTDAWFV</sequence>
<keyword evidence="3" id="KW-1185">Reference proteome</keyword>
<comment type="caution">
    <text evidence="2">The sequence shown here is derived from an EMBL/GenBank/DDBJ whole genome shotgun (WGS) entry which is preliminary data.</text>
</comment>
<dbReference type="AlphaFoldDB" id="A0A836CC44"/>